<dbReference type="Proteomes" id="UP001489719">
    <property type="component" value="Unassembled WGS sequence"/>
</dbReference>
<accession>A0ACC3TDV6</accession>
<sequence>MSPIKTIKLWGKGGPNPPKVAILLEELGLPYETIPVSLSDVKKPDYLAINPNGRLPAIYDPNTDLTLWESGAIIEYLIERYDVTHNLSFASGTAESYHAKQWLFFQTTGQGPYYGQAAWFKRFHPEQLPSAIERYTKEINRVTGVLEGHLAKQKVDADNNGPWLVGNKLSYADLAFISYQVVITKFVGRDEYNLDDFPHVKQWLSKLTSRKSVKVVMEI</sequence>
<gene>
    <name evidence="1" type="ORF">V1517DRAFT_333554</name>
</gene>
<reference evidence="2" key="1">
    <citation type="journal article" date="2024" name="Front. Bioeng. Biotechnol.">
        <title>Genome-scale model development and genomic sequencing of the oleaginous clade Lipomyces.</title>
        <authorList>
            <person name="Czajka J.J."/>
            <person name="Han Y."/>
            <person name="Kim J."/>
            <person name="Mondo S.J."/>
            <person name="Hofstad B.A."/>
            <person name="Robles A."/>
            <person name="Haridas S."/>
            <person name="Riley R."/>
            <person name="LaButti K."/>
            <person name="Pangilinan J."/>
            <person name="Andreopoulos W."/>
            <person name="Lipzen A."/>
            <person name="Yan J."/>
            <person name="Wang M."/>
            <person name="Ng V."/>
            <person name="Grigoriev I.V."/>
            <person name="Spatafora J.W."/>
            <person name="Magnuson J.K."/>
            <person name="Baker S.E."/>
            <person name="Pomraning K.R."/>
        </authorList>
    </citation>
    <scope>NUCLEOTIDE SEQUENCE [LARGE SCALE GENOMIC DNA]</scope>
    <source>
        <strain evidence="2">CBS 10300</strain>
    </source>
</reference>
<proteinExistence type="predicted"/>
<comment type="caution">
    <text evidence="1">The sequence shown here is derived from an EMBL/GenBank/DDBJ whole genome shotgun (WGS) entry which is preliminary data.</text>
</comment>
<evidence type="ECO:0000313" key="2">
    <source>
        <dbReference type="Proteomes" id="UP001489719"/>
    </source>
</evidence>
<evidence type="ECO:0000313" key="1">
    <source>
        <dbReference type="EMBL" id="KAK9319141.1"/>
    </source>
</evidence>
<protein>
    <submittedName>
        <fullName evidence="1">Glutathione S-transferase Ure2-like protein</fullName>
    </submittedName>
</protein>
<dbReference type="EMBL" id="MU970223">
    <property type="protein sequence ID" value="KAK9319141.1"/>
    <property type="molecule type" value="Genomic_DNA"/>
</dbReference>
<name>A0ACC3TDV6_9ASCO</name>
<organism evidence="1 2">
    <name type="scientific">Lipomyces orientalis</name>
    <dbReference type="NCBI Taxonomy" id="1233043"/>
    <lineage>
        <taxon>Eukaryota</taxon>
        <taxon>Fungi</taxon>
        <taxon>Dikarya</taxon>
        <taxon>Ascomycota</taxon>
        <taxon>Saccharomycotina</taxon>
        <taxon>Lipomycetes</taxon>
        <taxon>Lipomycetales</taxon>
        <taxon>Lipomycetaceae</taxon>
        <taxon>Lipomyces</taxon>
    </lineage>
</organism>
<keyword evidence="2" id="KW-1185">Reference proteome</keyword>